<name>A0A550I372_9FLAO</name>
<dbReference type="UniPathway" id="UPA00053">
    <property type="reaction ID" value="UER00088"/>
</dbReference>
<dbReference type="GO" id="GO:0009423">
    <property type="term" value="P:chorismate biosynthetic process"/>
    <property type="evidence" value="ECO:0007669"/>
    <property type="project" value="UniProtKB-UniRule"/>
</dbReference>
<dbReference type="AlphaFoldDB" id="A0A550I372"/>
<accession>A0A550I372</accession>
<feature type="binding site" evidence="7">
    <location>
        <position position="56"/>
    </location>
    <ligand>
        <name>substrate</name>
    </ligand>
</feature>
<comment type="caution">
    <text evidence="8">The sequence shown here is derived from an EMBL/GenBank/DDBJ whole genome shotgun (WGS) entry which is preliminary data.</text>
</comment>
<comment type="subunit">
    <text evidence="7">Monomer.</text>
</comment>
<dbReference type="Pfam" id="PF01202">
    <property type="entry name" value="SKI"/>
    <property type="match status" value="1"/>
</dbReference>
<protein>
    <recommendedName>
        <fullName evidence="7">Shikimate kinase</fullName>
        <shortName evidence="7">SK</shortName>
        <ecNumber evidence="7">2.7.1.71</ecNumber>
    </recommendedName>
</protein>
<evidence type="ECO:0000256" key="4">
    <source>
        <dbReference type="ARBA" id="ARBA00022777"/>
    </source>
</evidence>
<keyword evidence="1 7" id="KW-0028">Amino-acid biosynthesis</keyword>
<feature type="binding site" evidence="7">
    <location>
        <position position="120"/>
    </location>
    <ligand>
        <name>ATP</name>
        <dbReference type="ChEBI" id="CHEBI:30616"/>
    </ligand>
</feature>
<keyword evidence="9" id="KW-1185">Reference proteome</keyword>
<dbReference type="PRINTS" id="PR01100">
    <property type="entry name" value="SHIKIMTKNASE"/>
</dbReference>
<keyword evidence="6 7" id="KW-0057">Aromatic amino acid biosynthesis</keyword>
<keyword evidence="4 7" id="KW-0418">Kinase</keyword>
<comment type="cofactor">
    <cofactor evidence="7">
        <name>Mg(2+)</name>
        <dbReference type="ChEBI" id="CHEBI:18420"/>
    </cofactor>
    <text evidence="7">Binds 1 Mg(2+) ion per subunit.</text>
</comment>
<dbReference type="SUPFAM" id="SSF52540">
    <property type="entry name" value="P-loop containing nucleoside triphosphate hydrolases"/>
    <property type="match status" value="1"/>
</dbReference>
<comment type="caution">
    <text evidence="7">Lacks conserved residue(s) required for the propagation of feature annotation.</text>
</comment>
<comment type="catalytic activity">
    <reaction evidence="7">
        <text>shikimate + ATP = 3-phosphoshikimate + ADP + H(+)</text>
        <dbReference type="Rhea" id="RHEA:13121"/>
        <dbReference type="ChEBI" id="CHEBI:15378"/>
        <dbReference type="ChEBI" id="CHEBI:30616"/>
        <dbReference type="ChEBI" id="CHEBI:36208"/>
        <dbReference type="ChEBI" id="CHEBI:145989"/>
        <dbReference type="ChEBI" id="CHEBI:456216"/>
        <dbReference type="EC" id="2.7.1.71"/>
    </reaction>
</comment>
<dbReference type="GO" id="GO:0000287">
    <property type="term" value="F:magnesium ion binding"/>
    <property type="evidence" value="ECO:0007669"/>
    <property type="project" value="UniProtKB-UniRule"/>
</dbReference>
<feature type="binding site" evidence="7">
    <location>
        <position position="14"/>
    </location>
    <ligand>
        <name>Mg(2+)</name>
        <dbReference type="ChEBI" id="CHEBI:18420"/>
    </ligand>
</feature>
<dbReference type="InterPro" id="IPR031322">
    <property type="entry name" value="Shikimate/glucono_kinase"/>
</dbReference>
<evidence type="ECO:0000256" key="6">
    <source>
        <dbReference type="ARBA" id="ARBA00023141"/>
    </source>
</evidence>
<evidence type="ECO:0000256" key="1">
    <source>
        <dbReference type="ARBA" id="ARBA00022605"/>
    </source>
</evidence>
<feature type="binding site" evidence="7">
    <location>
        <position position="143"/>
    </location>
    <ligand>
        <name>substrate</name>
    </ligand>
</feature>
<dbReference type="EMBL" id="VHSF01000002">
    <property type="protein sequence ID" value="TRO65432.1"/>
    <property type="molecule type" value="Genomic_DNA"/>
</dbReference>
<keyword evidence="7" id="KW-0479">Metal-binding</keyword>
<comment type="subcellular location">
    <subcellularLocation>
        <location evidence="7">Cytoplasm</location>
    </subcellularLocation>
</comment>
<keyword evidence="7" id="KW-0460">Magnesium</keyword>
<dbReference type="InterPro" id="IPR000623">
    <property type="entry name" value="Shikimate_kinase/TSH1"/>
</dbReference>
<evidence type="ECO:0000256" key="7">
    <source>
        <dbReference type="HAMAP-Rule" id="MF_00109"/>
    </source>
</evidence>
<dbReference type="GO" id="GO:0009073">
    <property type="term" value="P:aromatic amino acid family biosynthetic process"/>
    <property type="evidence" value="ECO:0007669"/>
    <property type="project" value="UniProtKB-KW"/>
</dbReference>
<dbReference type="CDD" id="cd00464">
    <property type="entry name" value="SK"/>
    <property type="match status" value="1"/>
</dbReference>
<dbReference type="RefSeq" id="WP_143410748.1">
    <property type="nucleotide sequence ID" value="NZ_VHSF01000002.1"/>
</dbReference>
<evidence type="ECO:0000313" key="8">
    <source>
        <dbReference type="EMBL" id="TRO65432.1"/>
    </source>
</evidence>
<evidence type="ECO:0000256" key="2">
    <source>
        <dbReference type="ARBA" id="ARBA00022679"/>
    </source>
</evidence>
<feature type="binding site" evidence="7">
    <location>
        <begin position="10"/>
        <end position="15"/>
    </location>
    <ligand>
        <name>ATP</name>
        <dbReference type="ChEBI" id="CHEBI:30616"/>
    </ligand>
</feature>
<keyword evidence="2 7" id="KW-0808">Transferase</keyword>
<keyword evidence="7" id="KW-0963">Cytoplasm</keyword>
<comment type="function">
    <text evidence="7">Catalyzes the specific phosphorylation of the 3-hydroxyl group of shikimic acid using ATP as a cosubstrate.</text>
</comment>
<dbReference type="PANTHER" id="PTHR21087">
    <property type="entry name" value="SHIKIMATE KINASE"/>
    <property type="match status" value="1"/>
</dbReference>
<evidence type="ECO:0000313" key="9">
    <source>
        <dbReference type="Proteomes" id="UP000315131"/>
    </source>
</evidence>
<dbReference type="Gene3D" id="3.40.50.300">
    <property type="entry name" value="P-loop containing nucleotide triphosphate hydrolases"/>
    <property type="match status" value="1"/>
</dbReference>
<dbReference type="OrthoDB" id="9800332at2"/>
<evidence type="ECO:0000256" key="5">
    <source>
        <dbReference type="ARBA" id="ARBA00022840"/>
    </source>
</evidence>
<sequence>MKIFLLGYMGSGKSFLGEQLSAEMNMKFIDLDELIVRNEGTSISEIFQKKGEVYFRRVERKTLEDLIELDEDVIVALGGGTPCYGNNMQLIKDSRETTSVYLKLNINTLTDRLLQEKDHRPMISHLKDRDQLLEFIGKHLFERNFYYNQSDYTIDCSEKSAKSIIGEIQQQLK</sequence>
<gene>
    <name evidence="7" type="primary">aroK</name>
    <name evidence="8" type="ORF">FGM01_08490</name>
</gene>
<comment type="pathway">
    <text evidence="7">Metabolic intermediate biosynthesis; chorismate biosynthesis; chorismate from D-erythrose 4-phosphate and phosphoenolpyruvate: step 5/7.</text>
</comment>
<dbReference type="PANTHER" id="PTHR21087:SF16">
    <property type="entry name" value="SHIKIMATE KINASE 1, CHLOROPLASTIC"/>
    <property type="match status" value="1"/>
</dbReference>
<dbReference type="HAMAP" id="MF_00109">
    <property type="entry name" value="Shikimate_kinase"/>
    <property type="match status" value="1"/>
</dbReference>
<dbReference type="GO" id="GO:0004765">
    <property type="term" value="F:shikimate kinase activity"/>
    <property type="evidence" value="ECO:0007669"/>
    <property type="project" value="UniProtKB-UniRule"/>
</dbReference>
<keyword evidence="5 7" id="KW-0067">ATP-binding</keyword>
<dbReference type="Proteomes" id="UP000315131">
    <property type="component" value="Unassembled WGS sequence"/>
</dbReference>
<evidence type="ECO:0000256" key="3">
    <source>
        <dbReference type="ARBA" id="ARBA00022741"/>
    </source>
</evidence>
<dbReference type="InterPro" id="IPR027417">
    <property type="entry name" value="P-loop_NTPase"/>
</dbReference>
<keyword evidence="3 7" id="KW-0547">Nucleotide-binding</keyword>
<feature type="binding site" evidence="7">
    <location>
        <position position="79"/>
    </location>
    <ligand>
        <name>substrate</name>
    </ligand>
</feature>
<organism evidence="8 9">
    <name type="scientific">Christiangramia sabulilitoris</name>
    <dbReference type="NCBI Taxonomy" id="2583991"/>
    <lineage>
        <taxon>Bacteria</taxon>
        <taxon>Pseudomonadati</taxon>
        <taxon>Bacteroidota</taxon>
        <taxon>Flavobacteriia</taxon>
        <taxon>Flavobacteriales</taxon>
        <taxon>Flavobacteriaceae</taxon>
        <taxon>Christiangramia</taxon>
    </lineage>
</organism>
<dbReference type="EC" id="2.7.1.71" evidence="7"/>
<reference evidence="8 9" key="1">
    <citation type="submission" date="2019-06" db="EMBL/GenBank/DDBJ databases">
        <title>Gramella sabulilitoris sp. nov., isolated from a marine sand.</title>
        <authorList>
            <person name="Yoon J.-H."/>
        </authorList>
    </citation>
    <scope>NUCLEOTIDE SEQUENCE [LARGE SCALE GENOMIC DNA]</scope>
    <source>
        <strain evidence="8 9">HSMS-1</strain>
    </source>
</reference>
<comment type="similarity">
    <text evidence="7">Belongs to the shikimate kinase family.</text>
</comment>
<dbReference type="GO" id="GO:0008652">
    <property type="term" value="P:amino acid biosynthetic process"/>
    <property type="evidence" value="ECO:0007669"/>
    <property type="project" value="UniProtKB-KW"/>
</dbReference>
<dbReference type="GO" id="GO:0005829">
    <property type="term" value="C:cytosol"/>
    <property type="evidence" value="ECO:0007669"/>
    <property type="project" value="TreeGrafter"/>
</dbReference>
<feature type="binding site" evidence="7">
    <location>
        <position position="32"/>
    </location>
    <ligand>
        <name>substrate</name>
    </ligand>
</feature>
<proteinExistence type="inferred from homology"/>
<dbReference type="GO" id="GO:0005524">
    <property type="term" value="F:ATP binding"/>
    <property type="evidence" value="ECO:0007669"/>
    <property type="project" value="UniProtKB-UniRule"/>
</dbReference>